<name>A0ABQ9VJM5_SAGOE</name>
<accession>A0ABQ9VJM5</accession>
<comment type="caution">
    <text evidence="1">The sequence shown here is derived from an EMBL/GenBank/DDBJ whole genome shotgun (WGS) entry which is preliminary data.</text>
</comment>
<evidence type="ECO:0000313" key="2">
    <source>
        <dbReference type="Proteomes" id="UP001266305"/>
    </source>
</evidence>
<gene>
    <name evidence="1" type="ORF">P7K49_009320</name>
</gene>
<reference evidence="1 2" key="1">
    <citation type="submission" date="2023-05" db="EMBL/GenBank/DDBJ databases">
        <title>B98-5 Cell Line De Novo Hybrid Assembly: An Optical Mapping Approach.</title>
        <authorList>
            <person name="Kananen K."/>
            <person name="Auerbach J.A."/>
            <person name="Kautto E."/>
            <person name="Blachly J.S."/>
        </authorList>
    </citation>
    <scope>NUCLEOTIDE SEQUENCE [LARGE SCALE GENOMIC DNA]</scope>
    <source>
        <strain evidence="1">B95-8</strain>
        <tissue evidence="1">Cell line</tissue>
    </source>
</reference>
<sequence length="96" mass="10817">MTVLELTGDLQKCIYLIGTLLSFVDLKQHTSSPGKLNEVQTNPASLKIQHLHFLPLSSLEQKRGCLWQAWYMVLRLAVEHPLSVCNVGIEKTQLTT</sequence>
<organism evidence="1 2">
    <name type="scientific">Saguinus oedipus</name>
    <name type="common">Cotton-top tamarin</name>
    <name type="synonym">Oedipomidas oedipus</name>
    <dbReference type="NCBI Taxonomy" id="9490"/>
    <lineage>
        <taxon>Eukaryota</taxon>
        <taxon>Metazoa</taxon>
        <taxon>Chordata</taxon>
        <taxon>Craniata</taxon>
        <taxon>Vertebrata</taxon>
        <taxon>Euteleostomi</taxon>
        <taxon>Mammalia</taxon>
        <taxon>Eutheria</taxon>
        <taxon>Euarchontoglires</taxon>
        <taxon>Primates</taxon>
        <taxon>Haplorrhini</taxon>
        <taxon>Platyrrhini</taxon>
        <taxon>Cebidae</taxon>
        <taxon>Callitrichinae</taxon>
        <taxon>Saguinus</taxon>
    </lineage>
</organism>
<dbReference type="Proteomes" id="UP001266305">
    <property type="component" value="Unassembled WGS sequence"/>
</dbReference>
<keyword evidence="2" id="KW-1185">Reference proteome</keyword>
<evidence type="ECO:0000313" key="1">
    <source>
        <dbReference type="EMBL" id="KAK2109574.1"/>
    </source>
</evidence>
<dbReference type="EMBL" id="JASSZA010000005">
    <property type="protein sequence ID" value="KAK2109574.1"/>
    <property type="molecule type" value="Genomic_DNA"/>
</dbReference>
<proteinExistence type="predicted"/>
<protein>
    <submittedName>
        <fullName evidence="1">Uncharacterized protein</fullName>
    </submittedName>
</protein>